<dbReference type="HAMAP" id="MF_01086">
    <property type="entry name" value="UPF0284"/>
    <property type="match status" value="1"/>
</dbReference>
<accession>A0ABW7CBK1</accession>
<gene>
    <name evidence="2" type="ORF">VPK24_12775</name>
</gene>
<comment type="caution">
    <text evidence="2">The sequence shown here is derived from an EMBL/GenBank/DDBJ whole genome shotgun (WGS) entry which is preliminary data.</text>
</comment>
<dbReference type="Proteomes" id="UP001604335">
    <property type="component" value="Unassembled WGS sequence"/>
</dbReference>
<comment type="similarity">
    <text evidence="1">Belongs to the UPF0284 family.</text>
</comment>
<dbReference type="NCBIfam" id="NF003373">
    <property type="entry name" value="PRK04447.1-6"/>
    <property type="match status" value="1"/>
</dbReference>
<dbReference type="InterPro" id="IPR003200">
    <property type="entry name" value="Nict_dMeBzImd_PRibTrfase"/>
</dbReference>
<dbReference type="Gene3D" id="3.40.50.10210">
    <property type="match status" value="1"/>
</dbReference>
<dbReference type="InterPro" id="IPR002805">
    <property type="entry name" value="Nict_dMeBzImd_PRibTrfase_arc"/>
</dbReference>
<dbReference type="NCBIfam" id="TIGR00303">
    <property type="entry name" value="nicotinate mononucleotide-dependent phosphoribosyltransferase CobT"/>
    <property type="match status" value="1"/>
</dbReference>
<organism evidence="2 3">
    <name type="scientific">Limnothrix redekei LRLZ20PSL1</name>
    <dbReference type="NCBI Taxonomy" id="3112953"/>
    <lineage>
        <taxon>Bacteria</taxon>
        <taxon>Bacillati</taxon>
        <taxon>Cyanobacteriota</taxon>
        <taxon>Cyanophyceae</taxon>
        <taxon>Pseudanabaenales</taxon>
        <taxon>Pseudanabaenaceae</taxon>
        <taxon>Limnothrix</taxon>
    </lineage>
</organism>
<dbReference type="PANTHER" id="PTHR38811">
    <property type="match status" value="1"/>
</dbReference>
<reference evidence="3" key="1">
    <citation type="journal article" date="2024" name="Algal Res.">
        <title>Biochemical, toxicological and genomic investigation of a high-biomass producing Limnothrix strain isolated from Italian shallow drinking water reservoir.</title>
        <authorList>
            <person name="Simonazzi M."/>
            <person name="Shishido T.K."/>
            <person name="Delbaje E."/>
            <person name="Wahlsten M."/>
            <person name="Fewer D.P."/>
            <person name="Sivonen K."/>
            <person name="Pezzolesi L."/>
            <person name="Pistocchi R."/>
        </authorList>
    </citation>
    <scope>NUCLEOTIDE SEQUENCE [LARGE SCALE GENOMIC DNA]</scope>
    <source>
        <strain evidence="3">LRLZ20PSL1</strain>
    </source>
</reference>
<dbReference type="InterPro" id="IPR036087">
    <property type="entry name" value="Nict_dMeBzImd_PRibTrfase_sf"/>
</dbReference>
<dbReference type="CDD" id="cd02439">
    <property type="entry name" value="DMB-PRT_CobT"/>
    <property type="match status" value="1"/>
</dbReference>
<name>A0ABW7CBK1_9CYAN</name>
<protein>
    <recommendedName>
        <fullName evidence="1">UPF0284 protein VPK24_12775</fullName>
    </recommendedName>
</protein>
<sequence>MMQPQDIQPLSIDQLPADNCDSMLPPSLQILAGGDRARAWVQSRRGQQPLFSCVLGFTETGLIPGISAAGATPADRRYTALADAEFLVNGPRGNPAYPLPPLAGGASPVLISRAILESLHWRLRVINAGLQDLPSIPHIRMGGLPARCLSTGYALDRAVVEQLFAAGYRLGQQLATEGNPLPPDYLLISECVVGGTSTALAVLLGLGIDATNRVNSSHIFCNHAQKLDLALTGLRRSGLGEWHPDRQCVQGSLDQDPLAVVAAVGDPMQPVAAGMALAASQISDVLLAGGTQMLAVYALARAIAQRRQLPWKPEAIAVGTTRWVACDASGDTLGLAKAIAPPEEEPILLTTLLNFAQSTWTQLRAYEAGFVKEGVGAGGAAIAASCAAGWDSERCLQAIEGLLSRWSTVLHNP</sequence>
<dbReference type="SUPFAM" id="SSF52733">
    <property type="entry name" value="Nicotinate mononucleotide:5,6-dimethylbenzimidazole phosphoribosyltransferase (CobT)"/>
    <property type="match status" value="1"/>
</dbReference>
<evidence type="ECO:0000256" key="1">
    <source>
        <dbReference type="HAMAP-Rule" id="MF_01086"/>
    </source>
</evidence>
<evidence type="ECO:0000313" key="3">
    <source>
        <dbReference type="Proteomes" id="UP001604335"/>
    </source>
</evidence>
<dbReference type="PANTHER" id="PTHR38811:SF1">
    <property type="entry name" value="UPF0284 PROTEIN SLL1500"/>
    <property type="match status" value="1"/>
</dbReference>
<proteinExistence type="inferred from homology"/>
<keyword evidence="3" id="KW-1185">Reference proteome</keyword>
<evidence type="ECO:0000313" key="2">
    <source>
        <dbReference type="EMBL" id="MFG3818517.1"/>
    </source>
</evidence>
<dbReference type="EMBL" id="JAZAQF010000078">
    <property type="protein sequence ID" value="MFG3818517.1"/>
    <property type="molecule type" value="Genomic_DNA"/>
</dbReference>